<evidence type="ECO:0000313" key="3">
    <source>
        <dbReference type="Proteomes" id="UP000266861"/>
    </source>
</evidence>
<reference evidence="2 3" key="1">
    <citation type="submission" date="2018-08" db="EMBL/GenBank/DDBJ databases">
        <title>Genome and evolution of the arbuscular mycorrhizal fungus Diversispora epigaea (formerly Glomus versiforme) and its bacterial endosymbionts.</title>
        <authorList>
            <person name="Sun X."/>
            <person name="Fei Z."/>
            <person name="Harrison M."/>
        </authorList>
    </citation>
    <scope>NUCLEOTIDE SEQUENCE [LARGE SCALE GENOMIC DNA]</scope>
    <source>
        <strain evidence="2 3">IT104</strain>
    </source>
</reference>
<comment type="caution">
    <text evidence="2">The sequence shown here is derived from an EMBL/GenBank/DDBJ whole genome shotgun (WGS) entry which is preliminary data.</text>
</comment>
<organism evidence="2 3">
    <name type="scientific">Diversispora epigaea</name>
    <dbReference type="NCBI Taxonomy" id="1348612"/>
    <lineage>
        <taxon>Eukaryota</taxon>
        <taxon>Fungi</taxon>
        <taxon>Fungi incertae sedis</taxon>
        <taxon>Mucoromycota</taxon>
        <taxon>Glomeromycotina</taxon>
        <taxon>Glomeromycetes</taxon>
        <taxon>Diversisporales</taxon>
        <taxon>Diversisporaceae</taxon>
        <taxon>Diversispora</taxon>
    </lineage>
</organism>
<dbReference type="InterPro" id="IPR011705">
    <property type="entry name" value="BACK"/>
</dbReference>
<keyword evidence="3" id="KW-1185">Reference proteome</keyword>
<proteinExistence type="predicted"/>
<dbReference type="Pfam" id="PF07707">
    <property type="entry name" value="BACK"/>
    <property type="match status" value="1"/>
</dbReference>
<dbReference type="EMBL" id="PQFF01000109">
    <property type="protein sequence ID" value="RHZ81729.1"/>
    <property type="molecule type" value="Genomic_DNA"/>
</dbReference>
<dbReference type="AlphaFoldDB" id="A0A397J0B9"/>
<name>A0A397J0B9_9GLOM</name>
<protein>
    <recommendedName>
        <fullName evidence="1">BACK domain-containing protein</fullName>
    </recommendedName>
</protein>
<evidence type="ECO:0000313" key="2">
    <source>
        <dbReference type="EMBL" id="RHZ81729.1"/>
    </source>
</evidence>
<accession>A0A397J0B9</accession>
<feature type="domain" description="BACK" evidence="1">
    <location>
        <begin position="35"/>
        <end position="93"/>
    </location>
</feature>
<dbReference type="Gene3D" id="1.25.40.420">
    <property type="match status" value="1"/>
</dbReference>
<dbReference type="OrthoDB" id="73465at2759"/>
<dbReference type="Proteomes" id="UP000266861">
    <property type="component" value="Unassembled WGS sequence"/>
</dbReference>
<gene>
    <name evidence="2" type="ORF">Glove_117g126</name>
</gene>
<sequence length="219" mass="25236">MLATNEFELGELTSKLEIHLIDTKASWLKHIFKKNIKNLENYCNNIAVKYSSLIFNADNFISLSESALVSFLERGDLQMKEVEIWNYVIKWGTKFRSNDLDLRELNGSWNFICYILGFCHKCKIFSTMKYAESAILSTTTNYSLHFTTVKDTSWKDDIYLESGLKPSDRGSSISHVITIHESTSDFLMMCKLASGVSLEELIKEGGLRIFNWTQNFVYT</sequence>
<evidence type="ECO:0000259" key="1">
    <source>
        <dbReference type="Pfam" id="PF07707"/>
    </source>
</evidence>